<dbReference type="Proteomes" id="UP000000763">
    <property type="component" value="Chromosome 8"/>
</dbReference>
<dbReference type="InterPro" id="IPR025314">
    <property type="entry name" value="DUF4219"/>
</dbReference>
<evidence type="ECO:0000256" key="5">
    <source>
        <dbReference type="PROSITE-ProRule" id="PRU00047"/>
    </source>
</evidence>
<proteinExistence type="predicted"/>
<reference evidence="9 10" key="1">
    <citation type="journal article" date="2005" name="Nature">
        <title>The map-based sequence of the rice genome.</title>
        <authorList>
            <consortium name="International rice genome sequencing project (IRGSP)"/>
            <person name="Matsumoto T."/>
            <person name="Wu J."/>
            <person name="Kanamori H."/>
            <person name="Katayose Y."/>
            <person name="Fujisawa M."/>
            <person name="Namiki N."/>
            <person name="Mizuno H."/>
            <person name="Yamamoto K."/>
            <person name="Antonio B.A."/>
            <person name="Baba T."/>
            <person name="Sakata K."/>
            <person name="Nagamura Y."/>
            <person name="Aoki H."/>
            <person name="Arikawa K."/>
            <person name="Arita K."/>
            <person name="Bito T."/>
            <person name="Chiden Y."/>
            <person name="Fujitsuka N."/>
            <person name="Fukunaka R."/>
            <person name="Hamada M."/>
            <person name="Harada C."/>
            <person name="Hayashi A."/>
            <person name="Hijishita S."/>
            <person name="Honda M."/>
            <person name="Hosokawa S."/>
            <person name="Ichikawa Y."/>
            <person name="Idonuma A."/>
            <person name="Iijima M."/>
            <person name="Ikeda M."/>
            <person name="Ikeno M."/>
            <person name="Ito K."/>
            <person name="Ito S."/>
            <person name="Ito T."/>
            <person name="Ito Y."/>
            <person name="Ito Y."/>
            <person name="Iwabuchi A."/>
            <person name="Kamiya K."/>
            <person name="Karasawa W."/>
            <person name="Kurita K."/>
            <person name="Katagiri S."/>
            <person name="Kikuta A."/>
            <person name="Kobayashi H."/>
            <person name="Kobayashi N."/>
            <person name="Machita K."/>
            <person name="Maehara T."/>
            <person name="Masukawa M."/>
            <person name="Mizubayashi T."/>
            <person name="Mukai Y."/>
            <person name="Nagasaki H."/>
            <person name="Nagata Y."/>
            <person name="Naito S."/>
            <person name="Nakashima M."/>
            <person name="Nakama Y."/>
            <person name="Nakamichi Y."/>
            <person name="Nakamura M."/>
            <person name="Meguro A."/>
            <person name="Negishi M."/>
            <person name="Ohta I."/>
            <person name="Ohta T."/>
            <person name="Okamoto M."/>
            <person name="Ono N."/>
            <person name="Saji S."/>
            <person name="Sakaguchi M."/>
            <person name="Sakai K."/>
            <person name="Shibata M."/>
            <person name="Shimokawa T."/>
            <person name="Song J."/>
            <person name="Takazaki Y."/>
            <person name="Terasawa K."/>
            <person name="Tsugane M."/>
            <person name="Tsuji K."/>
            <person name="Ueda S."/>
            <person name="Waki K."/>
            <person name="Yamagata H."/>
            <person name="Yamamoto M."/>
            <person name="Yamamoto S."/>
            <person name="Yamane H."/>
            <person name="Yoshiki S."/>
            <person name="Yoshihara R."/>
            <person name="Yukawa K."/>
            <person name="Zhong H."/>
            <person name="Yano M."/>
            <person name="Yuan Q."/>
            <person name="Ouyang S."/>
            <person name="Liu J."/>
            <person name="Jones K.M."/>
            <person name="Gansberger K."/>
            <person name="Moffat K."/>
            <person name="Hill J."/>
            <person name="Bera J."/>
            <person name="Fadrosh D."/>
            <person name="Jin S."/>
            <person name="Johri S."/>
            <person name="Kim M."/>
            <person name="Overton L."/>
            <person name="Reardon M."/>
            <person name="Tsitrin T."/>
            <person name="Vuong H."/>
            <person name="Weaver B."/>
            <person name="Ciecko A."/>
            <person name="Tallon L."/>
            <person name="Jackson J."/>
            <person name="Pai G."/>
            <person name="Aken S.V."/>
            <person name="Utterback T."/>
            <person name="Reidmuller S."/>
            <person name="Feldblyum T."/>
            <person name="Hsiao J."/>
            <person name="Zismann V."/>
            <person name="Iobst S."/>
            <person name="de Vazeille A.R."/>
            <person name="Buell C.R."/>
            <person name="Ying K."/>
            <person name="Li Y."/>
            <person name="Lu T."/>
            <person name="Huang Y."/>
            <person name="Zhao Q."/>
            <person name="Feng Q."/>
            <person name="Zhang L."/>
            <person name="Zhu J."/>
            <person name="Weng Q."/>
            <person name="Mu J."/>
            <person name="Lu Y."/>
            <person name="Fan D."/>
            <person name="Liu Y."/>
            <person name="Guan J."/>
            <person name="Zhang Y."/>
            <person name="Yu S."/>
            <person name="Liu X."/>
            <person name="Zhang Y."/>
            <person name="Hong G."/>
            <person name="Han B."/>
            <person name="Choisne N."/>
            <person name="Demange N."/>
            <person name="Orjeda G."/>
            <person name="Samain S."/>
            <person name="Cattolico L."/>
            <person name="Pelletier E."/>
            <person name="Couloux A."/>
            <person name="Segurens B."/>
            <person name="Wincker P."/>
            <person name="D'Hont A."/>
            <person name="Scarpelli C."/>
            <person name="Weissenbach J."/>
            <person name="Salanoubat M."/>
            <person name="Quetier F."/>
            <person name="Yu Y."/>
            <person name="Kim H.R."/>
            <person name="Rambo T."/>
            <person name="Currie J."/>
            <person name="Collura K."/>
            <person name="Luo M."/>
            <person name="Yang T."/>
            <person name="Ammiraju J.S.S."/>
            <person name="Engler F."/>
            <person name="Soderlund C."/>
            <person name="Wing R.A."/>
            <person name="Palmer L.E."/>
            <person name="de la Bastide M."/>
            <person name="Spiegel L."/>
            <person name="Nascimento L."/>
            <person name="Zutavern T."/>
            <person name="O'Shaughnessy A."/>
            <person name="Dike S."/>
            <person name="Dedhia N."/>
            <person name="Preston R."/>
            <person name="Balija V."/>
            <person name="McCombie W.R."/>
            <person name="Chow T."/>
            <person name="Chen H."/>
            <person name="Chung M."/>
            <person name="Chen C."/>
            <person name="Shaw J."/>
            <person name="Wu H."/>
            <person name="Hsiao K."/>
            <person name="Chao Y."/>
            <person name="Chu M."/>
            <person name="Cheng C."/>
            <person name="Hour A."/>
            <person name="Lee P."/>
            <person name="Lin S."/>
            <person name="Lin Y."/>
            <person name="Liou J."/>
            <person name="Liu S."/>
            <person name="Hsing Y."/>
            <person name="Raghuvanshi S."/>
            <person name="Mohanty A."/>
            <person name="Bharti A.K."/>
            <person name="Gaur A."/>
            <person name="Gupta V."/>
            <person name="Kumar D."/>
            <person name="Ravi V."/>
            <person name="Vij S."/>
            <person name="Kapur A."/>
            <person name="Khurana P."/>
            <person name="Khurana P."/>
            <person name="Khurana J.P."/>
            <person name="Tyagi A.K."/>
            <person name="Gaikwad K."/>
            <person name="Singh A."/>
            <person name="Dalal V."/>
            <person name="Srivastava S."/>
            <person name="Dixit A."/>
            <person name="Pal A.K."/>
            <person name="Ghazi I.A."/>
            <person name="Yadav M."/>
            <person name="Pandit A."/>
            <person name="Bhargava A."/>
            <person name="Sureshbabu K."/>
            <person name="Batra K."/>
            <person name="Sharma T.R."/>
            <person name="Mohapatra T."/>
            <person name="Singh N.K."/>
            <person name="Messing J."/>
            <person name="Nelson A.B."/>
            <person name="Fuks G."/>
            <person name="Kavchok S."/>
            <person name="Keizer G."/>
            <person name="Linton E."/>
            <person name="Llaca V."/>
            <person name="Song R."/>
            <person name="Tanyolac B."/>
            <person name="Young S."/>
            <person name="Ho-Il K."/>
            <person name="Hahn J.H."/>
            <person name="Sangsakoo G."/>
            <person name="Vanavichit A."/>
            <person name="de Mattos Luiz.A.T."/>
            <person name="Zimmer P.D."/>
            <person name="Malone G."/>
            <person name="Dellagostin O."/>
            <person name="de Oliveira A.C."/>
            <person name="Bevan M."/>
            <person name="Bancroft I."/>
            <person name="Minx P."/>
            <person name="Cordum H."/>
            <person name="Wilson R."/>
            <person name="Cheng Z."/>
            <person name="Jin W."/>
            <person name="Jiang J."/>
            <person name="Leong S.A."/>
            <person name="Iwama H."/>
            <person name="Gojobori T."/>
            <person name="Itoh T."/>
            <person name="Niimura Y."/>
            <person name="Fujii Y."/>
            <person name="Habara T."/>
            <person name="Sakai H."/>
            <person name="Sato Y."/>
            <person name="Wilson G."/>
            <person name="Kumar K."/>
            <person name="McCouch S."/>
            <person name="Juretic N."/>
            <person name="Hoen D."/>
            <person name="Wright S."/>
            <person name="Bruskiewich R."/>
            <person name="Bureau T."/>
            <person name="Miyao A."/>
            <person name="Hirochika H."/>
            <person name="Nishikawa T."/>
            <person name="Kadowaki K."/>
            <person name="Sugiura M."/>
            <person name="Burr B."/>
            <person name="Sasaki T."/>
        </authorList>
    </citation>
    <scope>NUCLEOTIDE SEQUENCE [LARGE SCALE GENOMIC DNA]</scope>
    <source>
        <strain evidence="10">cv. Nipponbare</strain>
    </source>
</reference>
<dbReference type="Pfam" id="PF13961">
    <property type="entry name" value="DUF4219"/>
    <property type="match status" value="1"/>
</dbReference>
<dbReference type="PROSITE" id="PS50158">
    <property type="entry name" value="ZF_CCHC"/>
    <property type="match status" value="1"/>
</dbReference>
<dbReference type="Pfam" id="PF13976">
    <property type="entry name" value="gag_pre-integrs"/>
    <property type="match status" value="1"/>
</dbReference>
<dbReference type="PANTHER" id="PTHR42648">
    <property type="entry name" value="TRANSPOSASE, PUTATIVE-RELATED"/>
    <property type="match status" value="1"/>
</dbReference>
<protein>
    <submittedName>
        <fullName evidence="9">Os08g0125300 protein</fullName>
    </submittedName>
</protein>
<keyword evidence="3" id="KW-0064">Aspartyl protease</keyword>
<dbReference type="SUPFAM" id="SSF57756">
    <property type="entry name" value="Retrovirus zinc finger-like domains"/>
    <property type="match status" value="1"/>
</dbReference>
<dbReference type="GO" id="GO:0003676">
    <property type="term" value="F:nucleic acid binding"/>
    <property type="evidence" value="ECO:0007669"/>
    <property type="project" value="InterPro"/>
</dbReference>
<dbReference type="SUPFAM" id="SSF53098">
    <property type="entry name" value="Ribonuclease H-like"/>
    <property type="match status" value="1"/>
</dbReference>
<keyword evidence="1" id="KW-0645">Protease</keyword>
<dbReference type="Pfam" id="PF22936">
    <property type="entry name" value="Pol_BBD"/>
    <property type="match status" value="1"/>
</dbReference>
<feature type="domain" description="Integrase catalytic" evidence="8">
    <location>
        <begin position="549"/>
        <end position="715"/>
    </location>
</feature>
<dbReference type="EMBL" id="AP008214">
    <property type="protein sequence ID" value="BAF22809.1"/>
    <property type="molecule type" value="Genomic_DNA"/>
</dbReference>
<dbReference type="InterPro" id="IPR039537">
    <property type="entry name" value="Retrotran_Ty1/copia-like"/>
</dbReference>
<dbReference type="CDD" id="cd09272">
    <property type="entry name" value="RNase_HI_RT_Ty1"/>
    <property type="match status" value="1"/>
</dbReference>
<name>A0A0P0XB91_ORYSJ</name>
<reference evidence="10" key="2">
    <citation type="journal article" date="2008" name="Nucleic Acids Res.">
        <title>The rice annotation project database (RAP-DB): 2008 update.</title>
        <authorList>
            <consortium name="The rice annotation project (RAP)"/>
        </authorList>
    </citation>
    <scope>GENOME REANNOTATION</scope>
    <source>
        <strain evidence="10">cv. Nipponbare</strain>
    </source>
</reference>
<evidence type="ECO:0000256" key="3">
    <source>
        <dbReference type="ARBA" id="ARBA00022750"/>
    </source>
</evidence>
<accession>A0A0P0XB91</accession>
<dbReference type="InterPro" id="IPR025724">
    <property type="entry name" value="GAG-pre-integrase_dom"/>
</dbReference>
<dbReference type="PROSITE" id="PS50994">
    <property type="entry name" value="INTEGRASE"/>
    <property type="match status" value="1"/>
</dbReference>
<feature type="compositionally biased region" description="Low complexity" evidence="6">
    <location>
        <begin position="857"/>
        <end position="868"/>
    </location>
</feature>
<dbReference type="SMART" id="SM00343">
    <property type="entry name" value="ZnF_C2HC"/>
    <property type="match status" value="1"/>
</dbReference>
<feature type="compositionally biased region" description="Gly residues" evidence="6">
    <location>
        <begin position="249"/>
        <end position="266"/>
    </location>
</feature>
<keyword evidence="4" id="KW-0378">Hydrolase</keyword>
<gene>
    <name evidence="9" type="ordered locus">Os08g0125300</name>
</gene>
<dbReference type="OMA" id="AGNRYFM"/>
<dbReference type="InterPro" id="IPR054722">
    <property type="entry name" value="PolX-like_BBD"/>
</dbReference>
<dbReference type="InterPro" id="IPR012337">
    <property type="entry name" value="RNaseH-like_sf"/>
</dbReference>
<dbReference type="InterPro" id="IPR036875">
    <property type="entry name" value="Znf_CCHC_sf"/>
</dbReference>
<dbReference type="Gene3D" id="4.10.60.10">
    <property type="entry name" value="Zinc finger, CCHC-type"/>
    <property type="match status" value="1"/>
</dbReference>
<feature type="compositionally biased region" description="Pro residues" evidence="6">
    <location>
        <begin position="824"/>
        <end position="833"/>
    </location>
</feature>
<dbReference type="InterPro" id="IPR036397">
    <property type="entry name" value="RNaseH_sf"/>
</dbReference>
<dbReference type="Pfam" id="PF00098">
    <property type="entry name" value="zf-CCHC"/>
    <property type="match status" value="1"/>
</dbReference>
<feature type="region of interest" description="Disordered" evidence="6">
    <location>
        <begin position="226"/>
        <end position="283"/>
    </location>
</feature>
<dbReference type="InterPro" id="IPR043502">
    <property type="entry name" value="DNA/RNA_pol_sf"/>
</dbReference>
<evidence type="ECO:0000259" key="7">
    <source>
        <dbReference type="PROSITE" id="PS50158"/>
    </source>
</evidence>
<dbReference type="InterPro" id="IPR001878">
    <property type="entry name" value="Znf_CCHC"/>
</dbReference>
<dbReference type="GO" id="GO:0004190">
    <property type="term" value="F:aspartic-type endopeptidase activity"/>
    <property type="evidence" value="ECO:0007669"/>
    <property type="project" value="UniProtKB-KW"/>
</dbReference>
<feature type="domain" description="CCHC-type" evidence="7">
    <location>
        <begin position="288"/>
        <end position="303"/>
    </location>
</feature>
<dbReference type="Pfam" id="PF07727">
    <property type="entry name" value="RVT_2"/>
    <property type="match status" value="1"/>
</dbReference>
<organism evidence="9 10">
    <name type="scientific">Oryza sativa subsp. japonica</name>
    <name type="common">Rice</name>
    <dbReference type="NCBI Taxonomy" id="39947"/>
    <lineage>
        <taxon>Eukaryota</taxon>
        <taxon>Viridiplantae</taxon>
        <taxon>Streptophyta</taxon>
        <taxon>Embryophyta</taxon>
        <taxon>Tracheophyta</taxon>
        <taxon>Spermatophyta</taxon>
        <taxon>Magnoliopsida</taxon>
        <taxon>Liliopsida</taxon>
        <taxon>Poales</taxon>
        <taxon>Poaceae</taxon>
        <taxon>BOP clade</taxon>
        <taxon>Oryzoideae</taxon>
        <taxon>Oryzeae</taxon>
        <taxon>Oryzinae</taxon>
        <taxon>Oryza</taxon>
        <taxon>Oryza sativa</taxon>
    </lineage>
</organism>
<sequence>MALVPAGAAADPARGSSGSAFSYPQLTATNYTSWCIRVQAMMEDQGVWDAIEPAAGVAVDPRRDKKSKSHLLQSLPEDLLMQVAKKRSAKEVWDCLKTRFVGADRVREARLQTLKGEFGAMVMEPGETLDQYAGRITAMSVRHSVLGSTLSDSAIVKKLFDTVPEKFISLVAGIEQFYEIDNMPFEEAVGRLKAYEERVRKKKAAAGGVTADGQVLLTQAEWEARFRKDGSESSSPQKNKPPSDRGNRAQGGRGRGRGHGGGGGRGSAPRNSGAGGSGGGGRDKSHIKCYNCEEFGHYSTQCPHPKKKKVEAHLAQTDDANPALLLAVTEDEPASGLVVHEERVWPQLLLADSGAATGDIWFLDNGASNHMTGDRAKFRDLDVSITGSVKFGDASTVKIQGKGSILFSCKNGDQWLLQDVFYIPSLCCNMVSLGQLTETGHRVVMDEDVLEVFDKSPLRLVMRVRRTPNRLYRIELKLATPVCLLTRMDEPAWLWHARLGHVNFQAMKLLADKGMAGGIPAITHPNQLCQACLVAKQIRQPFPATANFRAEEPLELLHIDLCGPITPTTMAGNRYFMLIVDDFSRWMWMFVIKTKDQALEAFTKFKPLAENTAGRRIKTLRSDRGGEFLSGEFAQLCEQAGIQRHLTAPYSPQQNGVVERRNRSVMAMARSLMKGMSVPGRFWGEAVRHAVYLLNRLPTKAMGDRTPFEAWTGRKPQLGHLRVFGCIAHAKITTPNQKKLDDRSAPYVYLGVEEGSKAHRLFDPRCGRIHVSRDVIFEENVPWQWSVVAGEQNSTEFTVEEDGVDAPPAGAPAYPVPRYRAPSPAVPQSPPASPVGASSSLPTSPQSSPSSTPPSTPATGSAGPVASPGSGGDLRSDEGPVRFRSLEDIMREAPRVDLVEDEHDGDALLAEMEEPSSYREAAGQPAWENAMAQELQAIEKNSTWALTALPAGHKPIGLKWVYKLKKNTAGEVIKHKARLVAKGYVQRQGVDFEEVFAPVARLDTVRVILAIAADRRWEVHHLDVKSAFLNGDLEEEVYVAQPEGFVKRGEEHLVLRLSKALYGLRQAPRAWNTRLDKCLKELGFARCTQEQAVYTRGKGQAGVIVGVYVDDLIVTGENPHEIAMFKQQMMGEFEMSDLGLLSYYLGIEVIQGENGIAIKQAAYAKKILSQFGMQGCNPTSIPMEPRSLLHKDADGNPIDATEYRRVIGCLRYLLHTRPDLSYAVGVASRFMERPTTMHLKAVKMILRYLKGTLDSGLVFASGSGSLDITGFTDSDLAGDMDDRRSTGGMAFYVNSSLVSWCSQKQKTVALSSCEAEFMAATAAACHALWLRALLSEMMGTEAKRVKLFVDNKSAIALMKNPVFHGRSKHIDTRYHFIRECVESGQILIEFVRSEEQRADAMTKGLPAAKLATARHLLGVRDLRPRQD</sequence>
<feature type="region of interest" description="Disordered" evidence="6">
    <location>
        <begin position="797"/>
        <end position="879"/>
    </location>
</feature>
<dbReference type="KEGG" id="dosa:Os08g0125300"/>
<dbReference type="PANTHER" id="PTHR42648:SF25">
    <property type="entry name" value="RNA-DIRECTED DNA POLYMERASE"/>
    <property type="match status" value="1"/>
</dbReference>
<evidence type="ECO:0000256" key="6">
    <source>
        <dbReference type="SAM" id="MobiDB-lite"/>
    </source>
</evidence>
<dbReference type="Gramene" id="Os08t0125300-01">
    <property type="protein sequence ID" value="Os08t0125300-01"/>
    <property type="gene ID" value="Os08g0125300"/>
</dbReference>
<dbReference type="Pfam" id="PF00665">
    <property type="entry name" value="rve"/>
    <property type="match status" value="1"/>
</dbReference>
<keyword evidence="5" id="KW-0862">Zinc</keyword>
<dbReference type="GO" id="GO:0008270">
    <property type="term" value="F:zinc ion binding"/>
    <property type="evidence" value="ECO:0007669"/>
    <property type="project" value="UniProtKB-KW"/>
</dbReference>
<evidence type="ECO:0000313" key="9">
    <source>
        <dbReference type="EMBL" id="BAF22809.1"/>
    </source>
</evidence>
<evidence type="ECO:0000256" key="2">
    <source>
        <dbReference type="ARBA" id="ARBA00022723"/>
    </source>
</evidence>
<evidence type="ECO:0000256" key="1">
    <source>
        <dbReference type="ARBA" id="ARBA00022670"/>
    </source>
</evidence>
<keyword evidence="2" id="KW-0479">Metal-binding</keyword>
<dbReference type="GO" id="GO:0015074">
    <property type="term" value="P:DNA integration"/>
    <property type="evidence" value="ECO:0007669"/>
    <property type="project" value="InterPro"/>
</dbReference>
<dbReference type="InterPro" id="IPR013103">
    <property type="entry name" value="RVT_2"/>
</dbReference>
<evidence type="ECO:0000256" key="4">
    <source>
        <dbReference type="ARBA" id="ARBA00022801"/>
    </source>
</evidence>
<feature type="compositionally biased region" description="Low complexity" evidence="6">
    <location>
        <begin position="834"/>
        <end position="850"/>
    </location>
</feature>
<dbReference type="InterPro" id="IPR001584">
    <property type="entry name" value="Integrase_cat-core"/>
</dbReference>
<evidence type="ECO:0000259" key="8">
    <source>
        <dbReference type="PROSITE" id="PS50994"/>
    </source>
</evidence>
<evidence type="ECO:0000313" key="10">
    <source>
        <dbReference type="Proteomes" id="UP000000763"/>
    </source>
</evidence>
<feature type="compositionally biased region" description="Low complexity" evidence="6">
    <location>
        <begin position="806"/>
        <end position="823"/>
    </location>
</feature>
<dbReference type="GO" id="GO:0006508">
    <property type="term" value="P:proteolysis"/>
    <property type="evidence" value="ECO:0007669"/>
    <property type="project" value="UniProtKB-KW"/>
</dbReference>
<keyword evidence="5" id="KW-0863">Zinc-finger</keyword>
<dbReference type="SUPFAM" id="SSF56672">
    <property type="entry name" value="DNA/RNA polymerases"/>
    <property type="match status" value="1"/>
</dbReference>
<dbReference type="Pfam" id="PF25597">
    <property type="entry name" value="SH3_retrovirus"/>
    <property type="match status" value="1"/>
</dbReference>
<dbReference type="Gene3D" id="3.30.420.10">
    <property type="entry name" value="Ribonuclease H-like superfamily/Ribonuclease H"/>
    <property type="match status" value="1"/>
</dbReference>
<dbReference type="InterPro" id="IPR057670">
    <property type="entry name" value="SH3_retrovirus"/>
</dbReference>
<dbReference type="Pfam" id="PF14223">
    <property type="entry name" value="Retrotran_gag_2"/>
    <property type="match status" value="1"/>
</dbReference>